<gene>
    <name evidence="1" type="ORF">SAMN06297144_1426</name>
</gene>
<protein>
    <submittedName>
        <fullName evidence="1">Uncharacterized protein</fullName>
    </submittedName>
</protein>
<dbReference type="AlphaFoldDB" id="A0A285QI45"/>
<dbReference type="OrthoDB" id="7547066at2"/>
<reference evidence="1 2" key="1">
    <citation type="submission" date="2017-07" db="EMBL/GenBank/DDBJ databases">
        <authorList>
            <person name="Sun Z.S."/>
            <person name="Albrecht U."/>
            <person name="Echele G."/>
            <person name="Lee C.C."/>
        </authorList>
    </citation>
    <scope>NUCLEOTIDE SEQUENCE [LARGE SCALE GENOMIC DNA]</scope>
    <source>
        <strain evidence="1 2">CGMCC 1.12672</strain>
    </source>
</reference>
<dbReference type="RefSeq" id="WP_097063195.1">
    <property type="nucleotide sequence ID" value="NZ_OBMI01000001.1"/>
</dbReference>
<evidence type="ECO:0000313" key="2">
    <source>
        <dbReference type="Proteomes" id="UP000219494"/>
    </source>
</evidence>
<dbReference type="Proteomes" id="UP000219494">
    <property type="component" value="Unassembled WGS sequence"/>
</dbReference>
<accession>A0A285QI45</accession>
<proteinExistence type="predicted"/>
<keyword evidence="2" id="KW-1185">Reference proteome</keyword>
<name>A0A285QI45_9SPHN</name>
<organism evidence="1 2">
    <name type="scientific">Sphingomonas guangdongensis</name>
    <dbReference type="NCBI Taxonomy" id="1141890"/>
    <lineage>
        <taxon>Bacteria</taxon>
        <taxon>Pseudomonadati</taxon>
        <taxon>Pseudomonadota</taxon>
        <taxon>Alphaproteobacteria</taxon>
        <taxon>Sphingomonadales</taxon>
        <taxon>Sphingomonadaceae</taxon>
        <taxon>Sphingomonas</taxon>
    </lineage>
</organism>
<sequence>MAKWTSPAAAADMVFDDPARLGSGSHFGFAILWAENRGERAKTADLACAKLQPAKPKGEGVQKDETWAVTASDHRLLLAAGTPDIASPKVLFDSYDADVCANQNLLAVVQTLRFDPDLPRHTMMQHAYLYASLTLHPKRLSSLIVQHMPGDIRSARAPHVHILTLARVHRISGWGQVHEVFDDPPAEMHRAFLADWERFNGALKRHCT</sequence>
<dbReference type="EMBL" id="OBMI01000001">
    <property type="protein sequence ID" value="SOB81154.1"/>
    <property type="molecule type" value="Genomic_DNA"/>
</dbReference>
<evidence type="ECO:0000313" key="1">
    <source>
        <dbReference type="EMBL" id="SOB81154.1"/>
    </source>
</evidence>